<dbReference type="Pfam" id="PF00447">
    <property type="entry name" value="HSF_DNA-bind"/>
    <property type="match status" value="1"/>
</dbReference>
<dbReference type="InterPro" id="IPR036388">
    <property type="entry name" value="WH-like_DNA-bd_sf"/>
</dbReference>
<dbReference type="Gene3D" id="1.10.10.10">
    <property type="entry name" value="Winged helix-like DNA-binding domain superfamily/Winged helix DNA-binding domain"/>
    <property type="match status" value="1"/>
</dbReference>
<keyword evidence="3" id="KW-0539">Nucleus</keyword>
<dbReference type="Proteomes" id="UP001530315">
    <property type="component" value="Unassembled WGS sequence"/>
</dbReference>
<proteinExistence type="predicted"/>
<keyword evidence="2" id="KW-0238">DNA-binding</keyword>
<accession>A0ABD3P904</accession>
<sequence length="307" mass="34636">MSVNPDNYYERIDGRPTPRPYCTDNSGGSASLADCYYRHHPHKIKTIKFSNKTIDNNNYDTLSLYLGVENTSNLSNCAFPSYREMSSVSCNDVAILVIDPDAQNNFPSLLHRLLSESMHNDSIMWLPHGRAFAIIDKDKFCANACPLITNTNRYDFFIACTERYGFQQVELHNGHDTEPLAAFYHERFLCSRWWLAFSMEPRRGDAIPIIPRSEHDAQCVFRLLDLLPALKNRTDLSYSAMVARHASQMIADQLPVKNLSSKSCITKTASTANDIALDLRNGTNATKTSADAEANLLPPLKHEAIIR</sequence>
<dbReference type="EMBL" id="JALLAZ020000995">
    <property type="protein sequence ID" value="KAL3782895.1"/>
    <property type="molecule type" value="Genomic_DNA"/>
</dbReference>
<feature type="domain" description="HSF-type DNA-binding" evidence="4">
    <location>
        <begin position="106"/>
        <end position="192"/>
    </location>
</feature>
<dbReference type="InterPro" id="IPR036390">
    <property type="entry name" value="WH_DNA-bd_sf"/>
</dbReference>
<reference evidence="5 6" key="1">
    <citation type="submission" date="2024-10" db="EMBL/GenBank/DDBJ databases">
        <title>Updated reference genomes for cyclostephanoid diatoms.</title>
        <authorList>
            <person name="Roberts W.R."/>
            <person name="Alverson A.J."/>
        </authorList>
    </citation>
    <scope>NUCLEOTIDE SEQUENCE [LARGE SCALE GENOMIC DNA]</scope>
    <source>
        <strain evidence="5 6">AJA276-08</strain>
    </source>
</reference>
<comment type="caution">
    <text evidence="5">The sequence shown here is derived from an EMBL/GenBank/DDBJ whole genome shotgun (WGS) entry which is preliminary data.</text>
</comment>
<evidence type="ECO:0000256" key="2">
    <source>
        <dbReference type="ARBA" id="ARBA00023125"/>
    </source>
</evidence>
<evidence type="ECO:0000313" key="5">
    <source>
        <dbReference type="EMBL" id="KAL3782895.1"/>
    </source>
</evidence>
<gene>
    <name evidence="5" type="ORF">ACHAW5_009945</name>
</gene>
<protein>
    <recommendedName>
        <fullName evidence="4">HSF-type DNA-binding domain-containing protein</fullName>
    </recommendedName>
</protein>
<dbReference type="GO" id="GO:0005634">
    <property type="term" value="C:nucleus"/>
    <property type="evidence" value="ECO:0007669"/>
    <property type="project" value="UniProtKB-SubCell"/>
</dbReference>
<dbReference type="InterPro" id="IPR000232">
    <property type="entry name" value="HSF_DNA-bd"/>
</dbReference>
<organism evidence="5 6">
    <name type="scientific">Stephanodiscus triporus</name>
    <dbReference type="NCBI Taxonomy" id="2934178"/>
    <lineage>
        <taxon>Eukaryota</taxon>
        <taxon>Sar</taxon>
        <taxon>Stramenopiles</taxon>
        <taxon>Ochrophyta</taxon>
        <taxon>Bacillariophyta</taxon>
        <taxon>Coscinodiscophyceae</taxon>
        <taxon>Thalassiosirophycidae</taxon>
        <taxon>Stephanodiscales</taxon>
        <taxon>Stephanodiscaceae</taxon>
        <taxon>Stephanodiscus</taxon>
    </lineage>
</organism>
<evidence type="ECO:0000259" key="4">
    <source>
        <dbReference type="Pfam" id="PF00447"/>
    </source>
</evidence>
<name>A0ABD3P904_9STRA</name>
<dbReference type="GO" id="GO:0003677">
    <property type="term" value="F:DNA binding"/>
    <property type="evidence" value="ECO:0007669"/>
    <property type="project" value="UniProtKB-KW"/>
</dbReference>
<keyword evidence="6" id="KW-1185">Reference proteome</keyword>
<evidence type="ECO:0000256" key="3">
    <source>
        <dbReference type="ARBA" id="ARBA00023242"/>
    </source>
</evidence>
<evidence type="ECO:0000256" key="1">
    <source>
        <dbReference type="ARBA" id="ARBA00004123"/>
    </source>
</evidence>
<evidence type="ECO:0000313" key="6">
    <source>
        <dbReference type="Proteomes" id="UP001530315"/>
    </source>
</evidence>
<dbReference type="SUPFAM" id="SSF46785">
    <property type="entry name" value="Winged helix' DNA-binding domain"/>
    <property type="match status" value="1"/>
</dbReference>
<dbReference type="AlphaFoldDB" id="A0ABD3P904"/>
<comment type="subcellular location">
    <subcellularLocation>
        <location evidence="1">Nucleus</location>
    </subcellularLocation>
</comment>